<dbReference type="HOGENOM" id="CLU_2709465_0_0_1"/>
<dbReference type="Proteomes" id="UP000006882">
    <property type="component" value="Chromosome G8"/>
</dbReference>
<dbReference type="EMBL" id="CM007658">
    <property type="protein sequence ID" value="ONH90522.1"/>
    <property type="molecule type" value="Genomic_DNA"/>
</dbReference>
<evidence type="ECO:0000313" key="2">
    <source>
        <dbReference type="Proteomes" id="UP000006882"/>
    </source>
</evidence>
<gene>
    <name evidence="1" type="ORF">PRUPE_8G059100</name>
</gene>
<proteinExistence type="predicted"/>
<name>M5XU86_PRUPE</name>
<keyword evidence="2" id="KW-1185">Reference proteome</keyword>
<dbReference type="Gramene" id="ONH90522">
    <property type="protein sequence ID" value="ONH90522"/>
    <property type="gene ID" value="PRUPE_8G059100"/>
</dbReference>
<dbReference type="AlphaFoldDB" id="M5XU86"/>
<evidence type="ECO:0000313" key="1">
    <source>
        <dbReference type="EMBL" id="ONH90522.1"/>
    </source>
</evidence>
<accession>M5XU86</accession>
<organism evidence="1 2">
    <name type="scientific">Prunus persica</name>
    <name type="common">Peach</name>
    <name type="synonym">Amygdalus persica</name>
    <dbReference type="NCBI Taxonomy" id="3760"/>
    <lineage>
        <taxon>Eukaryota</taxon>
        <taxon>Viridiplantae</taxon>
        <taxon>Streptophyta</taxon>
        <taxon>Embryophyta</taxon>
        <taxon>Tracheophyta</taxon>
        <taxon>Spermatophyta</taxon>
        <taxon>Magnoliopsida</taxon>
        <taxon>eudicotyledons</taxon>
        <taxon>Gunneridae</taxon>
        <taxon>Pentapetalae</taxon>
        <taxon>rosids</taxon>
        <taxon>fabids</taxon>
        <taxon>Rosales</taxon>
        <taxon>Rosaceae</taxon>
        <taxon>Amygdaloideae</taxon>
        <taxon>Amygdaleae</taxon>
        <taxon>Prunus</taxon>
    </lineage>
</organism>
<protein>
    <submittedName>
        <fullName evidence="1">Uncharacterized protein</fullName>
    </submittedName>
</protein>
<reference evidence="1 2" key="1">
    <citation type="journal article" date="2013" name="Nat. Genet.">
        <title>The high-quality draft genome of peach (Prunus persica) identifies unique patterns of genetic diversity, domestication and genome evolution.</title>
        <authorList>
            <consortium name="International Peach Genome Initiative"/>
            <person name="Verde I."/>
            <person name="Abbott A.G."/>
            <person name="Scalabrin S."/>
            <person name="Jung S."/>
            <person name="Shu S."/>
            <person name="Marroni F."/>
            <person name="Zhebentyayeva T."/>
            <person name="Dettori M.T."/>
            <person name="Grimwood J."/>
            <person name="Cattonaro F."/>
            <person name="Zuccolo A."/>
            <person name="Rossini L."/>
            <person name="Jenkins J."/>
            <person name="Vendramin E."/>
            <person name="Meisel L.A."/>
            <person name="Decroocq V."/>
            <person name="Sosinski B."/>
            <person name="Prochnik S."/>
            <person name="Mitros T."/>
            <person name="Policriti A."/>
            <person name="Cipriani G."/>
            <person name="Dondini L."/>
            <person name="Ficklin S."/>
            <person name="Goodstein D.M."/>
            <person name="Xuan P."/>
            <person name="Del Fabbro C."/>
            <person name="Aramini V."/>
            <person name="Copetti D."/>
            <person name="Gonzalez S."/>
            <person name="Horner D.S."/>
            <person name="Falchi R."/>
            <person name="Lucas S."/>
            <person name="Mica E."/>
            <person name="Maldonado J."/>
            <person name="Lazzari B."/>
            <person name="Bielenberg D."/>
            <person name="Pirona R."/>
            <person name="Miculan M."/>
            <person name="Barakat A."/>
            <person name="Testolin R."/>
            <person name="Stella A."/>
            <person name="Tartarini S."/>
            <person name="Tonutti P."/>
            <person name="Arus P."/>
            <person name="Orellana A."/>
            <person name="Wells C."/>
            <person name="Main D."/>
            <person name="Vizzotto G."/>
            <person name="Silva H."/>
            <person name="Salamini F."/>
            <person name="Schmutz J."/>
            <person name="Morgante M."/>
            <person name="Rokhsar D.S."/>
        </authorList>
    </citation>
    <scope>NUCLEOTIDE SEQUENCE [LARGE SCALE GENOMIC DNA]</scope>
    <source>
        <strain evidence="2">cv. Nemared</strain>
    </source>
</reference>
<sequence>MVMGTRKKPKPVNRFLDPSYFIFNPLPKRKPADSHPPQIPCAHKKLRCTCWNQLMQISLPKQYLFVSGKGLIT</sequence>